<accession>A0A9P1N698</accession>
<feature type="transmembrane region" description="Helical" evidence="1">
    <location>
        <begin position="98"/>
        <end position="120"/>
    </location>
</feature>
<dbReference type="Pfam" id="PF10318">
    <property type="entry name" value="7TM_GPCR_Srh"/>
    <property type="match status" value="1"/>
</dbReference>
<keyword evidence="1" id="KW-0472">Membrane</keyword>
<feature type="transmembrane region" description="Helical" evidence="1">
    <location>
        <begin position="141"/>
        <end position="162"/>
    </location>
</feature>
<feature type="transmembrane region" description="Helical" evidence="1">
    <location>
        <begin position="74"/>
        <end position="92"/>
    </location>
</feature>
<dbReference type="PANTHER" id="PTHR46891:SF9">
    <property type="entry name" value="SERPENTINE RECEPTOR, CLASS H-RELATED"/>
    <property type="match status" value="1"/>
</dbReference>
<dbReference type="EMBL" id="CANHGI010000005">
    <property type="protein sequence ID" value="CAI5452755.1"/>
    <property type="molecule type" value="Genomic_DNA"/>
</dbReference>
<sequence length="332" mass="38525">MAAVYDYDAQDRIISTFYEISYWILIVTLPIHFYGLYCVFFQSPHFHRSFIYPLGLHVFLSALEEVVNIVVRPVVYIPIIGIFADGIITHIFKINAFLQMIFIVLLVQINTSALIHISFYRLKVIMPITFPFYNLIYKCGLSFLILIYVTSIFSVFGFYLLYEDQFEAKMFYQQKFSTLPKCFWQSNFVVSSGRSEHFQTFMSVGSLFLVFHVVLSGVILSVAHYILHRTKSRMSEKVLAAQRSYLNMLLIRILTLLILDIVPYTIFALAMKHVFEDSFIIMLAFFLSSIYGAASTLTLILFTRPYRNFLVHKIIRKPSKVTTIIKDGIDQG</sequence>
<keyword evidence="1" id="KW-1133">Transmembrane helix</keyword>
<dbReference type="InterPro" id="IPR019422">
    <property type="entry name" value="7TM_GPCR_serpentine_rcpt_Srh"/>
</dbReference>
<organism evidence="2 3">
    <name type="scientific">Caenorhabditis angaria</name>
    <dbReference type="NCBI Taxonomy" id="860376"/>
    <lineage>
        <taxon>Eukaryota</taxon>
        <taxon>Metazoa</taxon>
        <taxon>Ecdysozoa</taxon>
        <taxon>Nematoda</taxon>
        <taxon>Chromadorea</taxon>
        <taxon>Rhabditida</taxon>
        <taxon>Rhabditina</taxon>
        <taxon>Rhabditomorpha</taxon>
        <taxon>Rhabditoidea</taxon>
        <taxon>Rhabditidae</taxon>
        <taxon>Peloderinae</taxon>
        <taxon>Caenorhabditis</taxon>
    </lineage>
</organism>
<proteinExistence type="predicted"/>
<feature type="transmembrane region" description="Helical" evidence="1">
    <location>
        <begin position="20"/>
        <end position="40"/>
    </location>
</feature>
<evidence type="ECO:0000313" key="3">
    <source>
        <dbReference type="Proteomes" id="UP001152747"/>
    </source>
</evidence>
<comment type="caution">
    <text evidence="2">The sequence shown here is derived from an EMBL/GenBank/DDBJ whole genome shotgun (WGS) entry which is preliminary data.</text>
</comment>
<reference evidence="2" key="1">
    <citation type="submission" date="2022-11" db="EMBL/GenBank/DDBJ databases">
        <authorList>
            <person name="Kikuchi T."/>
        </authorList>
    </citation>
    <scope>NUCLEOTIDE SEQUENCE</scope>
    <source>
        <strain evidence="2">PS1010</strain>
    </source>
</reference>
<evidence type="ECO:0000313" key="2">
    <source>
        <dbReference type="EMBL" id="CAI5452755.1"/>
    </source>
</evidence>
<feature type="transmembrane region" description="Helical" evidence="1">
    <location>
        <begin position="248"/>
        <end position="267"/>
    </location>
</feature>
<dbReference type="AlphaFoldDB" id="A0A9P1N698"/>
<name>A0A9P1N698_9PELO</name>
<dbReference type="PANTHER" id="PTHR46891">
    <property type="entry name" value="SERPENTINE RECEPTOR, CLASS H-RELATED"/>
    <property type="match status" value="1"/>
</dbReference>
<evidence type="ECO:0000256" key="1">
    <source>
        <dbReference type="SAM" id="Phobius"/>
    </source>
</evidence>
<feature type="transmembrane region" description="Helical" evidence="1">
    <location>
        <begin position="279"/>
        <end position="302"/>
    </location>
</feature>
<keyword evidence="3" id="KW-1185">Reference proteome</keyword>
<gene>
    <name evidence="2" type="ORF">CAMP_LOCUS15392</name>
</gene>
<feature type="transmembrane region" description="Helical" evidence="1">
    <location>
        <begin position="201"/>
        <end position="227"/>
    </location>
</feature>
<keyword evidence="1" id="KW-0812">Transmembrane</keyword>
<dbReference type="Proteomes" id="UP001152747">
    <property type="component" value="Unassembled WGS sequence"/>
</dbReference>
<protein>
    <submittedName>
        <fullName evidence="2">Uncharacterized protein</fullName>
    </submittedName>
</protein>